<dbReference type="PANTHER" id="PTHR23274">
    <property type="entry name" value="DNA HELICASE-RELATED"/>
    <property type="match status" value="1"/>
</dbReference>
<feature type="non-terminal residue" evidence="1">
    <location>
        <position position="125"/>
    </location>
</feature>
<dbReference type="SUPFAM" id="SSF52540">
    <property type="entry name" value="P-loop containing nucleoside triphosphate hydrolases"/>
    <property type="match status" value="1"/>
</dbReference>
<dbReference type="InterPro" id="IPR027417">
    <property type="entry name" value="P-loop_NTPase"/>
</dbReference>
<comment type="caution">
    <text evidence="1">The sequence shown here is derived from an EMBL/GenBank/DDBJ whole genome shotgun (WGS) entry which is preliminary data.</text>
</comment>
<evidence type="ECO:0000313" key="1">
    <source>
        <dbReference type="EMBL" id="CAG8849197.1"/>
    </source>
</evidence>
<keyword evidence="2" id="KW-1185">Reference proteome</keyword>
<proteinExistence type="predicted"/>
<dbReference type="Proteomes" id="UP000789901">
    <property type="component" value="Unassembled WGS sequence"/>
</dbReference>
<organism evidence="1 2">
    <name type="scientific">Gigaspora margarita</name>
    <dbReference type="NCBI Taxonomy" id="4874"/>
    <lineage>
        <taxon>Eukaryota</taxon>
        <taxon>Fungi</taxon>
        <taxon>Fungi incertae sedis</taxon>
        <taxon>Mucoromycota</taxon>
        <taxon>Glomeromycotina</taxon>
        <taxon>Glomeromycetes</taxon>
        <taxon>Diversisporales</taxon>
        <taxon>Gigasporaceae</taxon>
        <taxon>Gigaspora</taxon>
    </lineage>
</organism>
<protein>
    <submittedName>
        <fullName evidence="1">6030_t:CDS:1</fullName>
    </submittedName>
</protein>
<evidence type="ECO:0000313" key="2">
    <source>
        <dbReference type="Proteomes" id="UP000789901"/>
    </source>
</evidence>
<dbReference type="PANTHER" id="PTHR23274:SF51">
    <property type="entry name" value="OS03G0423850 PROTEIN"/>
    <property type="match status" value="1"/>
</dbReference>
<sequence>MHLESESTENQQFAQWLLEIGNEARILTGDYAGNLTFIPRILLTSSASELPFIFRWRQFPIQLAFAMTINRSQGQSVKHVGLDLRTPVFSHSQLYVALSCCTSLRNIKILLPPNSNHTLNIVYPE</sequence>
<gene>
    <name evidence="1" type="ORF">GMARGA_LOCUS39582</name>
</gene>
<accession>A0ABN7X7D1</accession>
<reference evidence="1 2" key="1">
    <citation type="submission" date="2021-06" db="EMBL/GenBank/DDBJ databases">
        <authorList>
            <person name="Kallberg Y."/>
            <person name="Tangrot J."/>
            <person name="Rosling A."/>
        </authorList>
    </citation>
    <scope>NUCLEOTIDE SEQUENCE [LARGE SCALE GENOMIC DNA]</scope>
    <source>
        <strain evidence="1 2">120-4 pot B 10/14</strain>
    </source>
</reference>
<dbReference type="CDD" id="cd18809">
    <property type="entry name" value="SF1_C_RecD"/>
    <property type="match status" value="1"/>
</dbReference>
<name>A0ABN7X7D1_GIGMA</name>
<dbReference type="EMBL" id="CAJVQB010095207">
    <property type="protein sequence ID" value="CAG8849197.1"/>
    <property type="molecule type" value="Genomic_DNA"/>
</dbReference>